<dbReference type="NCBIfam" id="TIGR02195">
    <property type="entry name" value="heptsyl_trn_II"/>
    <property type="match status" value="1"/>
</dbReference>
<evidence type="ECO:0000256" key="1">
    <source>
        <dbReference type="ARBA" id="ARBA00022676"/>
    </source>
</evidence>
<dbReference type="InterPro" id="IPR051199">
    <property type="entry name" value="LPS_LOS_Heptosyltrfase"/>
</dbReference>
<evidence type="ECO:0000313" key="6">
    <source>
        <dbReference type="EMBL" id="CUU01470.1"/>
    </source>
</evidence>
<dbReference type="SUPFAM" id="SSF53756">
    <property type="entry name" value="UDP-Glycosyltransferase/glycogen phosphorylase"/>
    <property type="match status" value="1"/>
</dbReference>
<accession>A0A0S4MR03</accession>
<evidence type="ECO:0000256" key="5">
    <source>
        <dbReference type="ARBA" id="ARBA00047503"/>
    </source>
</evidence>
<dbReference type="EMBL" id="FAOO01000002">
    <property type="protein sequence ID" value="CUU01470.1"/>
    <property type="molecule type" value="Genomic_DNA"/>
</dbReference>
<sequence length="343" mass="38952">MDKILIIRLSSIGDIVLSSTLIRLLRKKFPNAKINFVVKKEFSELLKFNPYLTNVIEFDASKGFKELLKLKKQILKERYELIIDIHNNLRSIFLRTFSGAKVVKINKRIFKRFLLVKFKINLYKNAIPVVERYIEPVQQFSIKNDNQGVELFVPNDAIESAKSKTAFSNSNIYIAIAPSAKHETKRWLAERFAELGDKLTEKFNAKIILLGASEDTERCNKVENMMKHKPINLCGKTTLLESAAILSLCKLLVTNDSGLMHIGSAMKTKIVAIFGSTVKEFGFFPYGTESIVIEKPVKCRPCSHIGRDKCPKGHFKCMMDIEVEEVFQACVKLLKPELGQSSG</sequence>
<reference evidence="7" key="1">
    <citation type="submission" date="2015-11" db="EMBL/GenBank/DDBJ databases">
        <authorList>
            <person name="Varghese N."/>
        </authorList>
    </citation>
    <scope>NUCLEOTIDE SEQUENCE [LARGE SCALE GENOMIC DNA]</scope>
</reference>
<dbReference type="GO" id="GO:0009244">
    <property type="term" value="P:lipopolysaccharide core region biosynthetic process"/>
    <property type="evidence" value="ECO:0007669"/>
    <property type="project" value="TreeGrafter"/>
</dbReference>
<dbReference type="PANTHER" id="PTHR30160:SF1">
    <property type="entry name" value="LIPOPOLYSACCHARIDE 1,2-N-ACETYLGLUCOSAMINETRANSFERASE-RELATED"/>
    <property type="match status" value="1"/>
</dbReference>
<gene>
    <name evidence="6" type="ORF">JGI1_00260</name>
</gene>
<dbReference type="GO" id="GO:0005829">
    <property type="term" value="C:cytosol"/>
    <property type="evidence" value="ECO:0007669"/>
    <property type="project" value="TreeGrafter"/>
</dbReference>
<dbReference type="Proteomes" id="UP000320623">
    <property type="component" value="Unassembled WGS sequence"/>
</dbReference>
<dbReference type="EC" id="2.4.99.24" evidence="4"/>
<dbReference type="Pfam" id="PF01075">
    <property type="entry name" value="Glyco_transf_9"/>
    <property type="match status" value="1"/>
</dbReference>
<keyword evidence="2 6" id="KW-0808">Transferase</keyword>
<organism evidence="6 7">
    <name type="scientific">Candidatus Thermokryptus mobilis</name>
    <dbReference type="NCBI Taxonomy" id="1643428"/>
    <lineage>
        <taxon>Bacteria</taxon>
        <taxon>Pseudomonadati</taxon>
        <taxon>Candidatus Kryptoniota</taxon>
        <taxon>Candidatus Thermokryptus</taxon>
    </lineage>
</organism>
<evidence type="ECO:0000256" key="2">
    <source>
        <dbReference type="ARBA" id="ARBA00022679"/>
    </source>
</evidence>
<keyword evidence="1" id="KW-0328">Glycosyltransferase</keyword>
<comment type="catalytic activity">
    <reaction evidence="5">
        <text>an L-alpha-D-Hep-(1-&gt;5)-[alpha-Kdo-(2-&gt;4)]-alpha-Kdo-(2-&gt;6)-lipid A + ADP-L-glycero-beta-D-manno-heptose = an L-alpha-D-Hep-(1-&gt;3)-L-alpha-D-Hep-(1-&gt;5)-[alpha-Kdo-(2-&gt;4)]-alpha-Kdo-(2-&gt;6)-lipid A + ADP + H(+)</text>
        <dbReference type="Rhea" id="RHEA:74071"/>
        <dbReference type="ChEBI" id="CHEBI:15378"/>
        <dbReference type="ChEBI" id="CHEBI:61506"/>
        <dbReference type="ChEBI" id="CHEBI:193068"/>
        <dbReference type="ChEBI" id="CHEBI:193069"/>
        <dbReference type="ChEBI" id="CHEBI:456216"/>
        <dbReference type="EC" id="2.4.99.24"/>
    </reaction>
</comment>
<dbReference type="CDD" id="cd03789">
    <property type="entry name" value="GT9_LPS_heptosyltransferase"/>
    <property type="match status" value="1"/>
</dbReference>
<evidence type="ECO:0000256" key="4">
    <source>
        <dbReference type="ARBA" id="ARBA00044042"/>
    </source>
</evidence>
<evidence type="ECO:0000256" key="3">
    <source>
        <dbReference type="ARBA" id="ARBA00043995"/>
    </source>
</evidence>
<evidence type="ECO:0000313" key="7">
    <source>
        <dbReference type="Proteomes" id="UP000320623"/>
    </source>
</evidence>
<proteinExistence type="inferred from homology"/>
<dbReference type="Gene3D" id="3.40.50.2000">
    <property type="entry name" value="Glycogen Phosphorylase B"/>
    <property type="match status" value="2"/>
</dbReference>
<dbReference type="GO" id="GO:0008713">
    <property type="term" value="F:ADP-heptose-lipopolysaccharide heptosyltransferase activity"/>
    <property type="evidence" value="ECO:0007669"/>
    <property type="project" value="UniProtKB-EC"/>
</dbReference>
<name>A0A0S4MR03_9BACT</name>
<dbReference type="InterPro" id="IPR011910">
    <property type="entry name" value="RfaF"/>
</dbReference>
<comment type="similarity">
    <text evidence="3">Belongs to the glycosyltransferase 9 family.</text>
</comment>
<protein>
    <recommendedName>
        <fullName evidence="4">lipopolysaccharide heptosyltransferase II</fullName>
        <ecNumber evidence="4">2.4.99.24</ecNumber>
    </recommendedName>
</protein>
<dbReference type="PANTHER" id="PTHR30160">
    <property type="entry name" value="TETRAACYLDISACCHARIDE 4'-KINASE-RELATED"/>
    <property type="match status" value="1"/>
</dbReference>
<dbReference type="STRING" id="1643428.GCA_001442855_00247"/>
<dbReference type="AlphaFoldDB" id="A0A0S4MR03"/>
<dbReference type="OrthoDB" id="9768048at2"/>
<keyword evidence="7" id="KW-1185">Reference proteome</keyword>
<dbReference type="InterPro" id="IPR002201">
    <property type="entry name" value="Glyco_trans_9"/>
</dbReference>
<dbReference type="RefSeq" id="WP_140944065.1">
    <property type="nucleotide sequence ID" value="NZ_FAOO01000002.1"/>
</dbReference>